<accession>A0A843UU15</accession>
<protein>
    <submittedName>
        <fullName evidence="1">Uncharacterized protein</fullName>
    </submittedName>
</protein>
<evidence type="ECO:0000313" key="2">
    <source>
        <dbReference type="Proteomes" id="UP000652761"/>
    </source>
</evidence>
<gene>
    <name evidence="1" type="ORF">Taro_019535</name>
</gene>
<reference evidence="1" key="1">
    <citation type="submission" date="2017-07" db="EMBL/GenBank/DDBJ databases">
        <title>Taro Niue Genome Assembly and Annotation.</title>
        <authorList>
            <person name="Atibalentja N."/>
            <person name="Keating K."/>
            <person name="Fields C.J."/>
        </authorList>
    </citation>
    <scope>NUCLEOTIDE SEQUENCE</scope>
    <source>
        <strain evidence="1">Niue_2</strain>
        <tissue evidence="1">Leaf</tissue>
    </source>
</reference>
<evidence type="ECO:0000313" key="1">
    <source>
        <dbReference type="EMBL" id="MQL86998.1"/>
    </source>
</evidence>
<dbReference type="Proteomes" id="UP000652761">
    <property type="component" value="Unassembled WGS sequence"/>
</dbReference>
<dbReference type="EMBL" id="NMUH01000943">
    <property type="protein sequence ID" value="MQL86998.1"/>
    <property type="molecule type" value="Genomic_DNA"/>
</dbReference>
<comment type="caution">
    <text evidence="1">The sequence shown here is derived from an EMBL/GenBank/DDBJ whole genome shotgun (WGS) entry which is preliminary data.</text>
</comment>
<sequence length="97" mass="10561">MSLFCPEELGSGLWPLTQGQRHGRWTPSIISASIDLAVNPGEEKLGKTDPVLTCGRGFSPTHKGDKTALRAVGDSSPMAELPCFRNFWLCCACRPEK</sequence>
<organism evidence="1 2">
    <name type="scientific">Colocasia esculenta</name>
    <name type="common">Wild taro</name>
    <name type="synonym">Arum esculentum</name>
    <dbReference type="NCBI Taxonomy" id="4460"/>
    <lineage>
        <taxon>Eukaryota</taxon>
        <taxon>Viridiplantae</taxon>
        <taxon>Streptophyta</taxon>
        <taxon>Embryophyta</taxon>
        <taxon>Tracheophyta</taxon>
        <taxon>Spermatophyta</taxon>
        <taxon>Magnoliopsida</taxon>
        <taxon>Liliopsida</taxon>
        <taxon>Araceae</taxon>
        <taxon>Aroideae</taxon>
        <taxon>Colocasieae</taxon>
        <taxon>Colocasia</taxon>
    </lineage>
</organism>
<keyword evidence="2" id="KW-1185">Reference proteome</keyword>
<proteinExistence type="predicted"/>
<name>A0A843UU15_COLES</name>
<dbReference type="AlphaFoldDB" id="A0A843UU15"/>